<evidence type="ECO:0000256" key="4">
    <source>
        <dbReference type="ARBA" id="ARBA00022884"/>
    </source>
</evidence>
<evidence type="ECO:0000256" key="6">
    <source>
        <dbReference type="RuleBase" id="RU368003"/>
    </source>
</evidence>
<dbReference type="GO" id="GO:0003677">
    <property type="term" value="F:DNA binding"/>
    <property type="evidence" value="ECO:0007669"/>
    <property type="project" value="TreeGrafter"/>
</dbReference>
<evidence type="ECO:0000256" key="5">
    <source>
        <dbReference type="ARBA" id="ARBA00023242"/>
    </source>
</evidence>
<organism evidence="9 10">
    <name type="scientific">Cristinia sonorae</name>
    <dbReference type="NCBI Taxonomy" id="1940300"/>
    <lineage>
        <taxon>Eukaryota</taxon>
        <taxon>Fungi</taxon>
        <taxon>Dikarya</taxon>
        <taxon>Basidiomycota</taxon>
        <taxon>Agaricomycotina</taxon>
        <taxon>Agaricomycetes</taxon>
        <taxon>Agaricomycetidae</taxon>
        <taxon>Agaricales</taxon>
        <taxon>Pleurotineae</taxon>
        <taxon>Stephanosporaceae</taxon>
        <taxon>Cristinia</taxon>
    </lineage>
</organism>
<evidence type="ECO:0000313" key="9">
    <source>
        <dbReference type="EMBL" id="KAH8102387.1"/>
    </source>
</evidence>
<evidence type="ECO:0000256" key="1">
    <source>
        <dbReference type="ARBA" id="ARBA00004123"/>
    </source>
</evidence>
<dbReference type="EMBL" id="JAEVFJ010000009">
    <property type="protein sequence ID" value="KAH8102387.1"/>
    <property type="molecule type" value="Genomic_DNA"/>
</dbReference>
<sequence length="227" mass="24992">MAEAKIRNKLKTLNDSLDELEEILEPLSDQTLPEILAGLEPLQQAKLQVDIPYVVYDLIFIYLKTRGIDPKTHPVIGELDRVRQYFEKIKKAEDEPDNRKSRLDQAAANRFIKHAIAQVELQLPLDDPVGGPSNVRVPAKVTSKMEARAQYEQDLKALGDEEESELEVFDDQGPSGAAKGKDVESESGAGSSVGKKRRRGNGESAGSDRPSAASSAKKGRKKTKVQS</sequence>
<proteinExistence type="inferred from homology"/>
<dbReference type="OrthoDB" id="1421013at2759"/>
<comment type="similarity">
    <text evidence="2 6">Belongs to the C1D family.</text>
</comment>
<reference evidence="9" key="1">
    <citation type="journal article" date="2021" name="New Phytol.">
        <title>Evolutionary innovations through gain and loss of genes in the ectomycorrhizal Boletales.</title>
        <authorList>
            <person name="Wu G."/>
            <person name="Miyauchi S."/>
            <person name="Morin E."/>
            <person name="Kuo A."/>
            <person name="Drula E."/>
            <person name="Varga T."/>
            <person name="Kohler A."/>
            <person name="Feng B."/>
            <person name="Cao Y."/>
            <person name="Lipzen A."/>
            <person name="Daum C."/>
            <person name="Hundley H."/>
            <person name="Pangilinan J."/>
            <person name="Johnson J."/>
            <person name="Barry K."/>
            <person name="LaButti K."/>
            <person name="Ng V."/>
            <person name="Ahrendt S."/>
            <person name="Min B."/>
            <person name="Choi I.G."/>
            <person name="Park H."/>
            <person name="Plett J.M."/>
            <person name="Magnuson J."/>
            <person name="Spatafora J.W."/>
            <person name="Nagy L.G."/>
            <person name="Henrissat B."/>
            <person name="Grigoriev I.V."/>
            <person name="Yang Z.L."/>
            <person name="Xu J."/>
            <person name="Martin F.M."/>
        </authorList>
    </citation>
    <scope>NUCLEOTIDE SEQUENCE</scope>
    <source>
        <strain evidence="9">KKN 215</strain>
    </source>
</reference>
<keyword evidence="7" id="KW-0175">Coiled coil</keyword>
<feature type="compositionally biased region" description="Acidic residues" evidence="8">
    <location>
        <begin position="160"/>
        <end position="170"/>
    </location>
</feature>
<keyword evidence="10" id="KW-1185">Reference proteome</keyword>
<dbReference type="GO" id="GO:0010468">
    <property type="term" value="P:regulation of gene expression"/>
    <property type="evidence" value="ECO:0007669"/>
    <property type="project" value="TreeGrafter"/>
</dbReference>
<comment type="subcellular location">
    <subcellularLocation>
        <location evidence="1 6">Nucleus</location>
    </subcellularLocation>
</comment>
<gene>
    <name evidence="9" type="ORF">BXZ70DRAFT_1006317</name>
</gene>
<dbReference type="GO" id="GO:0000178">
    <property type="term" value="C:exosome (RNase complex)"/>
    <property type="evidence" value="ECO:0007669"/>
    <property type="project" value="TreeGrafter"/>
</dbReference>
<evidence type="ECO:0000256" key="8">
    <source>
        <dbReference type="SAM" id="MobiDB-lite"/>
    </source>
</evidence>
<dbReference type="Pfam" id="PF04000">
    <property type="entry name" value="Sas10_Utp3"/>
    <property type="match status" value="1"/>
</dbReference>
<dbReference type="GO" id="GO:0000460">
    <property type="term" value="P:maturation of 5.8S rRNA"/>
    <property type="evidence" value="ECO:0007669"/>
    <property type="project" value="TreeGrafter"/>
</dbReference>
<dbReference type="GO" id="GO:0005730">
    <property type="term" value="C:nucleolus"/>
    <property type="evidence" value="ECO:0007669"/>
    <property type="project" value="TreeGrafter"/>
</dbReference>
<evidence type="ECO:0000256" key="3">
    <source>
        <dbReference type="ARBA" id="ARBA00022552"/>
    </source>
</evidence>
<dbReference type="InterPro" id="IPR011082">
    <property type="entry name" value="Exosome-assoc_fac/DNA_repair"/>
</dbReference>
<keyword evidence="3 6" id="KW-0698">rRNA processing</keyword>
<evidence type="ECO:0000256" key="2">
    <source>
        <dbReference type="ARBA" id="ARBA00009154"/>
    </source>
</evidence>
<feature type="coiled-coil region" evidence="7">
    <location>
        <begin position="3"/>
        <end position="30"/>
    </location>
</feature>
<dbReference type="Proteomes" id="UP000813824">
    <property type="component" value="Unassembled WGS sequence"/>
</dbReference>
<dbReference type="AlphaFoldDB" id="A0A8K0UTM8"/>
<dbReference type="GO" id="GO:0003723">
    <property type="term" value="F:RNA binding"/>
    <property type="evidence" value="ECO:0007669"/>
    <property type="project" value="UniProtKB-UniRule"/>
</dbReference>
<evidence type="ECO:0000313" key="10">
    <source>
        <dbReference type="Proteomes" id="UP000813824"/>
    </source>
</evidence>
<comment type="function">
    <text evidence="6">Required for exosome-dependent processing of pre-rRNA and small nucleolar RNA (snRNA) precursors. Involved in processing of 35S pre-rRNA at the A0, A1 and A2 sites.</text>
</comment>
<comment type="caution">
    <text evidence="9">The sequence shown here is derived from an EMBL/GenBank/DDBJ whole genome shotgun (WGS) entry which is preliminary data.</text>
</comment>
<keyword evidence="5 6" id="KW-0539">Nucleus</keyword>
<protein>
    <recommendedName>
        <fullName evidence="6">Exosome complex protein</fullName>
    </recommendedName>
</protein>
<dbReference type="PANTHER" id="PTHR15341">
    <property type="entry name" value="SUN-COR STEROID HORMONE RECEPTOR CO-REPRESSOR"/>
    <property type="match status" value="1"/>
</dbReference>
<keyword evidence="4 6" id="KW-0694">RNA-binding</keyword>
<evidence type="ECO:0000256" key="7">
    <source>
        <dbReference type="SAM" id="Coils"/>
    </source>
</evidence>
<feature type="compositionally biased region" description="Basic residues" evidence="8">
    <location>
        <begin position="217"/>
        <end position="227"/>
    </location>
</feature>
<feature type="region of interest" description="Disordered" evidence="8">
    <location>
        <begin position="158"/>
        <end position="227"/>
    </location>
</feature>
<dbReference type="PANTHER" id="PTHR15341:SF3">
    <property type="entry name" value="NUCLEAR NUCLEIC ACID-BINDING PROTEIN C1D"/>
    <property type="match status" value="1"/>
</dbReference>
<dbReference type="InterPro" id="IPR007146">
    <property type="entry name" value="Sas10/Utp3/C1D"/>
</dbReference>
<name>A0A8K0UTM8_9AGAR</name>
<accession>A0A8K0UTM8</accession>